<evidence type="ECO:0000313" key="1">
    <source>
        <dbReference type="EMBL" id="KAK8899455.1"/>
    </source>
</evidence>
<comment type="caution">
    <text evidence="1">The sequence shown here is derived from an EMBL/GenBank/DDBJ whole genome shotgun (WGS) entry which is preliminary data.</text>
</comment>
<dbReference type="EMBL" id="JAPFFF010000001">
    <property type="protein sequence ID" value="KAK8899455.1"/>
    <property type="molecule type" value="Genomic_DNA"/>
</dbReference>
<reference evidence="1 2" key="1">
    <citation type="submission" date="2024-04" db="EMBL/GenBank/DDBJ databases">
        <title>Tritrichomonas musculus Genome.</title>
        <authorList>
            <person name="Alves-Ferreira E."/>
            <person name="Grigg M."/>
            <person name="Lorenzi H."/>
            <person name="Galac M."/>
        </authorList>
    </citation>
    <scope>NUCLEOTIDE SEQUENCE [LARGE SCALE GENOMIC DNA]</scope>
    <source>
        <strain evidence="1 2">EAF2021</strain>
    </source>
</reference>
<name>A0ABR2L7X0_9EUKA</name>
<protein>
    <submittedName>
        <fullName evidence="1">Uncharacterized protein</fullName>
    </submittedName>
</protein>
<proteinExistence type="predicted"/>
<accession>A0ABR2L7X0</accession>
<keyword evidence="2" id="KW-1185">Reference proteome</keyword>
<dbReference type="Proteomes" id="UP001470230">
    <property type="component" value="Unassembled WGS sequence"/>
</dbReference>
<evidence type="ECO:0000313" key="2">
    <source>
        <dbReference type="Proteomes" id="UP001470230"/>
    </source>
</evidence>
<sequence length="584" mass="67758">MQEDIDPNILKESSTPIKEIDLQLMLNKSHDFSKTDLINQINSKISFLSDEKKLYDERLNQKLKEFTNSDTRFELKLSEKIKEPLDSANVVAEQLSSLASEYEILKGNSESLLNIKNAAQKREKLKILKKEITNKKKYYALYEEIKYQYEHRNFMKVAQLYQQAVLLDLKDMSLITNLLANFPKVINDELFRICTTNFSISSLLQCLICIKNPKEAVDVIEKNVNFNFEKSTFQSIFDTYQHRFDVIYAISCLKEERSILAQNGEQWKIPSLIWQLLNSTKNESKPSTIDTIKDSFHSFIKNKKTDALSLISSFQSEWKRWEPLLFLTNSYQIIAFKIARESIAKMKDDAGKFMGQILTKCFDLYNFQSEDNNRNPSVKSCMFIQGIIESTIIFLINKLISNDFNTNESSLKPIVEKFDLKSKSLNIIELNEIKLVSGYLGNQRNGPYALSFLQNFVDTVNKDTVSPLMSSFYQNGFDEVILSVNDLHRCMIPLYISENDVLNCINEAKNFIALNLKKMFLTWGSEFGINPDSLKQYALEYFCFIKEKNLPSKGGLKSLEGRFFSFFKNSHDPKDLFDNFYDLQ</sequence>
<gene>
    <name evidence="1" type="ORF">M9Y10_001771</name>
</gene>
<organism evidence="1 2">
    <name type="scientific">Tritrichomonas musculus</name>
    <dbReference type="NCBI Taxonomy" id="1915356"/>
    <lineage>
        <taxon>Eukaryota</taxon>
        <taxon>Metamonada</taxon>
        <taxon>Parabasalia</taxon>
        <taxon>Tritrichomonadida</taxon>
        <taxon>Tritrichomonadidae</taxon>
        <taxon>Tritrichomonas</taxon>
    </lineage>
</organism>